<gene>
    <name evidence="1" type="ORF">E5357_12285</name>
</gene>
<protein>
    <submittedName>
        <fullName evidence="1">Uncharacterized protein</fullName>
    </submittedName>
</protein>
<dbReference type="EMBL" id="SRZB01000030">
    <property type="protein sequence ID" value="TGX97508.1"/>
    <property type="molecule type" value="Genomic_DNA"/>
</dbReference>
<evidence type="ECO:0000313" key="1">
    <source>
        <dbReference type="EMBL" id="TGX97508.1"/>
    </source>
</evidence>
<dbReference type="Proteomes" id="UP000307720">
    <property type="component" value="Unassembled WGS sequence"/>
</dbReference>
<reference evidence="1" key="1">
    <citation type="submission" date="2019-04" db="EMBL/GenBank/DDBJ databases">
        <title>Microbes associate with the intestines of laboratory mice.</title>
        <authorList>
            <person name="Navarre W."/>
            <person name="Wong E."/>
            <person name="Huang K."/>
            <person name="Tropini C."/>
            <person name="Ng K."/>
            <person name="Yu B."/>
        </authorList>
    </citation>
    <scope>NUCLEOTIDE SEQUENCE</scope>
    <source>
        <strain evidence="1">NM72_1-8</strain>
    </source>
</reference>
<comment type="caution">
    <text evidence="1">The sequence shown here is derived from an EMBL/GenBank/DDBJ whole genome shotgun (WGS) entry which is preliminary data.</text>
</comment>
<proteinExistence type="predicted"/>
<accession>A0AC61QYK2</accession>
<evidence type="ECO:0000313" key="2">
    <source>
        <dbReference type="Proteomes" id="UP000307720"/>
    </source>
</evidence>
<sequence>MKKGMVFVYGIFMLLLAGCAQDSAVDVSGKTDGEFRVYQTLCMAVDTGDGFYYSDNEGFLKYFDYQAKKESLVCNKPNCRHDSWSESMPQEERCDAYVWTSRGFVTGGKLYLLEEGFWEDGAGTKLRIVESDLDRTGQREIQTLDGGMVTDFAVKDKILYVSVGQSEMMEMEGGGWQNSAKCRNKLYRVDLAEGLAEVLVEKEGFNSDIGIMGAEGDMLYLDFNYFEKEFDGTNFEEAKLHQEYYAYSLETKSMAKILQGKSLLPGTGTAITDGKFYGCMASGGKTAEEQNASDLKKIDLDTGEEELIAHAKNLHMMESCALYEKTGEMGGFVYDFGQGKEIAASAMKLDNLYPYCQAGDYLYAALYDEKSQKYVTGFLALESLAEGEGGFISVGN</sequence>
<name>A0AC61QYK2_9FIRM</name>
<keyword evidence="2" id="KW-1185">Reference proteome</keyword>
<organism evidence="1 2">
    <name type="scientific">Hominisplanchenecus murintestinalis</name>
    <dbReference type="NCBI Taxonomy" id="2941517"/>
    <lineage>
        <taxon>Bacteria</taxon>
        <taxon>Bacillati</taxon>
        <taxon>Bacillota</taxon>
        <taxon>Clostridia</taxon>
        <taxon>Lachnospirales</taxon>
        <taxon>Lachnospiraceae</taxon>
        <taxon>Hominisplanchenecus</taxon>
    </lineage>
</organism>